<dbReference type="KEGG" id="lbc:LACBIDRAFT_325999"/>
<dbReference type="HOGENOM" id="CLU_2210487_0_0_1"/>
<dbReference type="Proteomes" id="UP000001194">
    <property type="component" value="Unassembled WGS sequence"/>
</dbReference>
<sequence length="107" mass="12007">MAPLSITSPLPVAQCYMANQPSQDIKDHQLSQPIHLLAPYPTLWRYNFAERTVPRLSLLVQQATTRRYGEYDQGLDTIPSSGGVVPGADTVYVYFFTPYPIFSLNSL</sequence>
<dbReference type="GeneID" id="6075617"/>
<evidence type="ECO:0000313" key="2">
    <source>
        <dbReference type="Proteomes" id="UP000001194"/>
    </source>
</evidence>
<reference evidence="1 2" key="1">
    <citation type="journal article" date="2008" name="Nature">
        <title>The genome of Laccaria bicolor provides insights into mycorrhizal symbiosis.</title>
        <authorList>
            <person name="Martin F."/>
            <person name="Aerts A."/>
            <person name="Ahren D."/>
            <person name="Brun A."/>
            <person name="Danchin E.G.J."/>
            <person name="Duchaussoy F."/>
            <person name="Gibon J."/>
            <person name="Kohler A."/>
            <person name="Lindquist E."/>
            <person name="Pereda V."/>
            <person name="Salamov A."/>
            <person name="Shapiro H.J."/>
            <person name="Wuyts J."/>
            <person name="Blaudez D."/>
            <person name="Buee M."/>
            <person name="Brokstein P."/>
            <person name="Canbaeck B."/>
            <person name="Cohen D."/>
            <person name="Courty P.E."/>
            <person name="Coutinho P.M."/>
            <person name="Delaruelle C."/>
            <person name="Detter J.C."/>
            <person name="Deveau A."/>
            <person name="DiFazio S."/>
            <person name="Duplessis S."/>
            <person name="Fraissinet-Tachet L."/>
            <person name="Lucic E."/>
            <person name="Frey-Klett P."/>
            <person name="Fourrey C."/>
            <person name="Feussner I."/>
            <person name="Gay G."/>
            <person name="Grimwood J."/>
            <person name="Hoegger P.J."/>
            <person name="Jain P."/>
            <person name="Kilaru S."/>
            <person name="Labbe J."/>
            <person name="Lin Y.C."/>
            <person name="Legue V."/>
            <person name="Le Tacon F."/>
            <person name="Marmeisse R."/>
            <person name="Melayah D."/>
            <person name="Montanini B."/>
            <person name="Muratet M."/>
            <person name="Nehls U."/>
            <person name="Niculita-Hirzel H."/>
            <person name="Oudot-Le Secq M.P."/>
            <person name="Peter M."/>
            <person name="Quesneville H."/>
            <person name="Rajashekar B."/>
            <person name="Reich M."/>
            <person name="Rouhier N."/>
            <person name="Schmutz J."/>
            <person name="Yin T."/>
            <person name="Chalot M."/>
            <person name="Henrissat B."/>
            <person name="Kuees U."/>
            <person name="Lucas S."/>
            <person name="Van de Peer Y."/>
            <person name="Podila G.K."/>
            <person name="Polle A."/>
            <person name="Pukkila P.J."/>
            <person name="Richardson P.M."/>
            <person name="Rouze P."/>
            <person name="Sanders I.R."/>
            <person name="Stajich J.E."/>
            <person name="Tunlid A."/>
            <person name="Tuskan G."/>
            <person name="Grigoriev I.V."/>
        </authorList>
    </citation>
    <scope>NUCLEOTIDE SEQUENCE [LARGE SCALE GENOMIC DNA]</scope>
    <source>
        <strain evidence="2">S238N-H82 / ATCC MYA-4686</strain>
    </source>
</reference>
<organism evidence="2">
    <name type="scientific">Laccaria bicolor (strain S238N-H82 / ATCC MYA-4686)</name>
    <name type="common">Bicoloured deceiver</name>
    <name type="synonym">Laccaria laccata var. bicolor</name>
    <dbReference type="NCBI Taxonomy" id="486041"/>
    <lineage>
        <taxon>Eukaryota</taxon>
        <taxon>Fungi</taxon>
        <taxon>Dikarya</taxon>
        <taxon>Basidiomycota</taxon>
        <taxon>Agaricomycotina</taxon>
        <taxon>Agaricomycetes</taxon>
        <taxon>Agaricomycetidae</taxon>
        <taxon>Agaricales</taxon>
        <taxon>Agaricineae</taxon>
        <taxon>Hydnangiaceae</taxon>
        <taxon>Laccaria</taxon>
    </lineage>
</organism>
<keyword evidence="2" id="KW-1185">Reference proteome</keyword>
<protein>
    <submittedName>
        <fullName evidence="1">Predicted protein</fullName>
    </submittedName>
</protein>
<dbReference type="EMBL" id="DS547099">
    <property type="protein sequence ID" value="EDR09558.1"/>
    <property type="molecule type" value="Genomic_DNA"/>
</dbReference>
<accession>B0D6Y9</accession>
<evidence type="ECO:0000313" key="1">
    <source>
        <dbReference type="EMBL" id="EDR09558.1"/>
    </source>
</evidence>
<dbReference type="InParanoid" id="B0D6Y9"/>
<dbReference type="RefSeq" id="XP_001879907.1">
    <property type="nucleotide sequence ID" value="XM_001879872.1"/>
</dbReference>
<dbReference type="AlphaFoldDB" id="B0D6Y9"/>
<gene>
    <name evidence="1" type="ORF">LACBIDRAFT_325999</name>
</gene>
<name>B0D6Y9_LACBS</name>
<proteinExistence type="predicted"/>